<evidence type="ECO:0000256" key="3">
    <source>
        <dbReference type="ARBA" id="ARBA00023125"/>
    </source>
</evidence>
<comment type="similarity">
    <text evidence="1">Belongs to the LysR transcriptional regulatory family.</text>
</comment>
<evidence type="ECO:0000256" key="1">
    <source>
        <dbReference type="ARBA" id="ARBA00009437"/>
    </source>
</evidence>
<dbReference type="PANTHER" id="PTHR30346:SF28">
    <property type="entry name" value="HTH-TYPE TRANSCRIPTIONAL REGULATOR CYNR"/>
    <property type="match status" value="1"/>
</dbReference>
<protein>
    <submittedName>
        <fullName evidence="6">LysR family transcriptional regulator</fullName>
    </submittedName>
</protein>
<dbReference type="PROSITE" id="PS50931">
    <property type="entry name" value="HTH_LYSR"/>
    <property type="match status" value="1"/>
</dbReference>
<dbReference type="Pfam" id="PF00126">
    <property type="entry name" value="HTH_1"/>
    <property type="match status" value="1"/>
</dbReference>
<evidence type="ECO:0000313" key="7">
    <source>
        <dbReference type="Proteomes" id="UP001216674"/>
    </source>
</evidence>
<evidence type="ECO:0000256" key="4">
    <source>
        <dbReference type="ARBA" id="ARBA00023163"/>
    </source>
</evidence>
<gene>
    <name evidence="6" type="ORF">P3W85_27645</name>
</gene>
<evidence type="ECO:0000313" key="6">
    <source>
        <dbReference type="EMBL" id="MDF3836701.1"/>
    </source>
</evidence>
<dbReference type="SUPFAM" id="SSF46785">
    <property type="entry name" value="Winged helix' DNA-binding domain"/>
    <property type="match status" value="1"/>
</dbReference>
<keyword evidence="2" id="KW-0805">Transcription regulation</keyword>
<keyword evidence="3" id="KW-0238">DNA-binding</keyword>
<organism evidence="6 7">
    <name type="scientific">Cupriavidus basilensis</name>
    <dbReference type="NCBI Taxonomy" id="68895"/>
    <lineage>
        <taxon>Bacteria</taxon>
        <taxon>Pseudomonadati</taxon>
        <taxon>Pseudomonadota</taxon>
        <taxon>Betaproteobacteria</taxon>
        <taxon>Burkholderiales</taxon>
        <taxon>Burkholderiaceae</taxon>
        <taxon>Cupriavidus</taxon>
    </lineage>
</organism>
<dbReference type="Gene3D" id="1.10.10.10">
    <property type="entry name" value="Winged helix-like DNA-binding domain superfamily/Winged helix DNA-binding domain"/>
    <property type="match status" value="1"/>
</dbReference>
<proteinExistence type="inferred from homology"/>
<evidence type="ECO:0000256" key="2">
    <source>
        <dbReference type="ARBA" id="ARBA00023015"/>
    </source>
</evidence>
<dbReference type="PRINTS" id="PR00039">
    <property type="entry name" value="HTHLYSR"/>
</dbReference>
<dbReference type="InterPro" id="IPR000847">
    <property type="entry name" value="LysR_HTH_N"/>
</dbReference>
<sequence length="95" mass="10603">MELRHLRYFMAAAEEEHFGRASDRLSVTRPAVSQIIADLENELGTPLFERLACRVRLTAVGSALLPRVQEVMNDLNDAIATARRVDEGQGADSRH</sequence>
<dbReference type="InterPro" id="IPR036388">
    <property type="entry name" value="WH-like_DNA-bd_sf"/>
</dbReference>
<accession>A0ABT6AVP7</accession>
<dbReference type="RefSeq" id="WP_276267099.1">
    <property type="nucleotide sequence ID" value="NZ_JARJLM010000455.1"/>
</dbReference>
<dbReference type="PANTHER" id="PTHR30346">
    <property type="entry name" value="TRANSCRIPTIONAL DUAL REGULATOR HCAR-RELATED"/>
    <property type="match status" value="1"/>
</dbReference>
<dbReference type="EMBL" id="JARJLM010000455">
    <property type="protein sequence ID" value="MDF3836701.1"/>
    <property type="molecule type" value="Genomic_DNA"/>
</dbReference>
<keyword evidence="4" id="KW-0804">Transcription</keyword>
<dbReference type="InterPro" id="IPR036390">
    <property type="entry name" value="WH_DNA-bd_sf"/>
</dbReference>
<dbReference type="Proteomes" id="UP001216674">
    <property type="component" value="Unassembled WGS sequence"/>
</dbReference>
<feature type="domain" description="HTH lysR-type" evidence="5">
    <location>
        <begin position="1"/>
        <end position="58"/>
    </location>
</feature>
<reference evidence="6 7" key="1">
    <citation type="submission" date="2023-03" db="EMBL/GenBank/DDBJ databases">
        <title>Draft assemblies of triclosan tolerant bacteria isolated from returned activated sludge.</title>
        <authorList>
            <person name="Van Hamelsveld S."/>
        </authorList>
    </citation>
    <scope>NUCLEOTIDE SEQUENCE [LARGE SCALE GENOMIC DNA]</scope>
    <source>
        <strain evidence="6 7">GW210010_S58</strain>
    </source>
</reference>
<keyword evidence="7" id="KW-1185">Reference proteome</keyword>
<name>A0ABT6AVP7_9BURK</name>
<comment type="caution">
    <text evidence="6">The sequence shown here is derived from an EMBL/GenBank/DDBJ whole genome shotgun (WGS) entry which is preliminary data.</text>
</comment>
<evidence type="ECO:0000259" key="5">
    <source>
        <dbReference type="PROSITE" id="PS50931"/>
    </source>
</evidence>